<dbReference type="OrthoDB" id="5383432at2"/>
<dbReference type="AlphaFoldDB" id="A0A1H7I1Z2"/>
<sequence length="1025" mass="110063">MHRKKIGIPLSVLIYGLLLSGCGQPSESVQGPSDKEHPSVIPEKEPRQAQASFDVQKIMDQVHFAFRPQGTGWEGGHSTYEVRVDADGFSVTPYHYPRSQPDEVGTLRPSFAHERRREEPVAREFVKGKPVRFGAASVSRAGMVRLSHKAHGLVNATGALSLSLGEAEEHFQNGQDGVEQSWSFGQKPRGAGDLEVRLPIEHGVFVGETDKGLHFSSGNTGLGVRYGHGTWVDAQGHHTPIPARFEGGTIVLNVPAQLVNASTYPAALSPTVSPEIGMDAPVYGPADNAQYNPSLAYDGTNFLVVWYDLRRDSGADIYGTRVNSTGTVLDTAGIPISTALYYQSAPAVTFNGTNFLVVWNDDRNGSYDIYGARVSSTGTVLDSNGILISGASDWQVAPSISHDGTNFLVVWKDYRSETSSDIYGARVSNNGTILDINGIPISTAAQHQEAPSVAYNGTNFLVVWQDNRSGSSADIYGARVNSAGTVLNINGIIISNNTNAQEAPAVAYNGSDFLVVWQDKRSGTSYDIYGSRVSGTGIVRNPSGIPIFVGASDQRSPAVARGGNDCLVTWDDYRTYKIHGARVSNTGTVIDTSSIAIAPYSNGHYSSAVAYDGTNFLVVWYGYAGINTTNILGARVGSNGTVIDTSNNIISTSANGQYTPAVAHDGTNFLIVWSDRRSGYSNIYGVLANEVGEVLDHSGITISVKSSYQHNPAVAFGGTTFLVAWQDNRNGFNDIYGARVSGSGAVLETDGLPISKASSNQENPEIAYDGTNFLVVWQDYRNDTDNNEYSESDIYGARVTNSGMVIETDGMPISNAPKSQEHPAVTHNGDNFFVVWQDHRIAREDYPISDSDIYGSRVRSSDGKVIDTSGIAISTAVNYQSFPSVTHNGMNFLIVWQDGRSSSYDIYGAKVASNGTVSDTGGIAISTATNGQHIPKITYDGTNFLVVWQDYRSGTGFSDIFGARMSESGTLLDTSGFAISDDSADEREPVLTSMGAEMSLVVYRGSHVSPSTNSERVLARLVQSP</sequence>
<evidence type="ECO:0000256" key="1">
    <source>
        <dbReference type="SAM" id="MobiDB-lite"/>
    </source>
</evidence>
<reference evidence="3" key="1">
    <citation type="submission" date="2016-10" db="EMBL/GenBank/DDBJ databases">
        <authorList>
            <person name="Varghese N."/>
            <person name="Submissions S."/>
        </authorList>
    </citation>
    <scope>NUCLEOTIDE SEQUENCE [LARGE SCALE GENOMIC DNA]</scope>
    <source>
        <strain evidence="3">DSM 17044</strain>
    </source>
</reference>
<dbReference type="Proteomes" id="UP000182719">
    <property type="component" value="Unassembled WGS sequence"/>
</dbReference>
<dbReference type="EMBL" id="FOAP01000001">
    <property type="protein sequence ID" value="SEK56549.1"/>
    <property type="molecule type" value="Genomic_DNA"/>
</dbReference>
<gene>
    <name evidence="2" type="ORF">SAMN05444354_101897</name>
</gene>
<feature type="compositionally biased region" description="Basic and acidic residues" evidence="1">
    <location>
        <begin position="33"/>
        <end position="47"/>
    </location>
</feature>
<evidence type="ECO:0000313" key="3">
    <source>
        <dbReference type="Proteomes" id="UP000182719"/>
    </source>
</evidence>
<dbReference type="PROSITE" id="PS51257">
    <property type="entry name" value="PROKAR_LIPOPROTEIN"/>
    <property type="match status" value="1"/>
</dbReference>
<name>A0A1H7I1Z2_STIAU</name>
<organism evidence="2 3">
    <name type="scientific">Stigmatella aurantiaca</name>
    <dbReference type="NCBI Taxonomy" id="41"/>
    <lineage>
        <taxon>Bacteria</taxon>
        <taxon>Pseudomonadati</taxon>
        <taxon>Myxococcota</taxon>
        <taxon>Myxococcia</taxon>
        <taxon>Myxococcales</taxon>
        <taxon>Cystobacterineae</taxon>
        <taxon>Archangiaceae</taxon>
        <taxon>Stigmatella</taxon>
    </lineage>
</organism>
<feature type="region of interest" description="Disordered" evidence="1">
    <location>
        <begin position="25"/>
        <end position="48"/>
    </location>
</feature>
<protein>
    <submittedName>
        <fullName evidence="2">Uncharacterized protein</fullName>
    </submittedName>
</protein>
<dbReference type="RefSeq" id="WP_143101290.1">
    <property type="nucleotide sequence ID" value="NZ_FOAP01000001.1"/>
</dbReference>
<keyword evidence="3" id="KW-1185">Reference proteome</keyword>
<proteinExistence type="predicted"/>
<accession>A0A1H7I1Z2</accession>
<evidence type="ECO:0000313" key="2">
    <source>
        <dbReference type="EMBL" id="SEK56549.1"/>
    </source>
</evidence>